<keyword evidence="1" id="KW-0732">Signal</keyword>
<feature type="chain" id="PRO_5046895962" description="DUF1579 domain-containing protein" evidence="1">
    <location>
        <begin position="21"/>
        <end position="178"/>
    </location>
</feature>
<proteinExistence type="predicted"/>
<evidence type="ECO:0000313" key="3">
    <source>
        <dbReference type="Proteomes" id="UP000638918"/>
    </source>
</evidence>
<evidence type="ECO:0000256" key="1">
    <source>
        <dbReference type="SAM" id="SignalP"/>
    </source>
</evidence>
<evidence type="ECO:0000313" key="2">
    <source>
        <dbReference type="EMBL" id="MBD7942001.1"/>
    </source>
</evidence>
<dbReference type="Proteomes" id="UP000638918">
    <property type="component" value="Unassembled WGS sequence"/>
</dbReference>
<sequence>MKYVGAAVWLLAGAATCAFAPEPGAALVPEQVAALGGCWESVGSVMGKAVSIALAAKPITEGALFLVEVENVAVGDPADRYAAHLIFGGKTSPAEGGEGATVTGFYADSFGGDGVAAGSGSVRPHGFEIAYAYPQASFVNRWTIMPNALSWTITATDLAGSEQGFAGYEMTRAECPVD</sequence>
<feature type="signal peptide" evidence="1">
    <location>
        <begin position="1"/>
        <end position="20"/>
    </location>
</feature>
<accession>A0ABR8R2H5</accession>
<name>A0ABR8R2H5_9CAUL</name>
<evidence type="ECO:0008006" key="4">
    <source>
        <dbReference type="Google" id="ProtNLM"/>
    </source>
</evidence>
<organism evidence="2 3">
    <name type="scientific">Brevundimonas guildfordensis</name>
    <dbReference type="NCBI Taxonomy" id="2762241"/>
    <lineage>
        <taxon>Bacteria</taxon>
        <taxon>Pseudomonadati</taxon>
        <taxon>Pseudomonadota</taxon>
        <taxon>Alphaproteobacteria</taxon>
        <taxon>Caulobacterales</taxon>
        <taxon>Caulobacteraceae</taxon>
        <taxon>Brevundimonas</taxon>
    </lineage>
</organism>
<keyword evidence="3" id="KW-1185">Reference proteome</keyword>
<protein>
    <recommendedName>
        <fullName evidence="4">DUF1579 domain-containing protein</fullName>
    </recommendedName>
</protein>
<dbReference type="EMBL" id="JACSQU010000002">
    <property type="protein sequence ID" value="MBD7942001.1"/>
    <property type="molecule type" value="Genomic_DNA"/>
</dbReference>
<reference evidence="2 3" key="1">
    <citation type="submission" date="2020-08" db="EMBL/GenBank/DDBJ databases">
        <title>A Genomic Blueprint of the Chicken Gut Microbiome.</title>
        <authorList>
            <person name="Gilroy R."/>
            <person name="Ravi A."/>
            <person name="Getino M."/>
            <person name="Pursley I."/>
            <person name="Horton D.L."/>
            <person name="Alikhan N.-F."/>
            <person name="Baker D."/>
            <person name="Gharbi K."/>
            <person name="Hall N."/>
            <person name="Watson M."/>
            <person name="Adriaenssens E.M."/>
            <person name="Foster-Nyarko E."/>
            <person name="Jarju S."/>
            <person name="Secka A."/>
            <person name="Antonio M."/>
            <person name="Oren A."/>
            <person name="Chaudhuri R."/>
            <person name="La Ragione R.M."/>
            <person name="Hildebrand F."/>
            <person name="Pallen M.J."/>
        </authorList>
    </citation>
    <scope>NUCLEOTIDE SEQUENCE [LARGE SCALE GENOMIC DNA]</scope>
    <source>
        <strain evidence="2 3">Sa3CVA3</strain>
    </source>
</reference>
<comment type="caution">
    <text evidence="2">The sequence shown here is derived from an EMBL/GenBank/DDBJ whole genome shotgun (WGS) entry which is preliminary data.</text>
</comment>
<dbReference type="RefSeq" id="WP_191744364.1">
    <property type="nucleotide sequence ID" value="NZ_JACSQU010000002.1"/>
</dbReference>
<gene>
    <name evidence="2" type="ORF">H9656_11460</name>
</gene>